<comment type="cofactor">
    <cofactor evidence="1">
        <name>pyridoxal 5'-phosphate</name>
        <dbReference type="ChEBI" id="CHEBI:597326"/>
    </cofactor>
</comment>
<sequence>MKLFKIEDVETLSRADIKKLYSEYVNPGLASILGLLNFDRTYIKAEGCYVWDAEGQKYLDFLGAYGALNLGHNPPEVLEALKTVSRKPNLLQATINPYAAVLAHNLSRIAPEGLKHSFFCNSGAEAVEGALKTARAATGKQKIISCEGSFHGKTFGALSATGRDKYKGPFLPLVPGFESIPYGDLEALEVKLKEGNVAAFIVEPIQGEGGIIVPPKGFLKGARELCDRYGALLIVDEIQTGFGRTGRMFACEEEGVRPDIMCVAKSLGGGVVPIGAFITTDEVWDRAYSGMDKCLLHTSTFGGNTLACAAGIASINAIVEKKLAERAGELGDYFLSRLKNLQEKFGIIKEVRGRGLMIGIEFEPPVKGFISKITGGIINKFYEEFTGALVAGELLNKHRVITAYTLNNPNVIRLEPPLVVSKEDIDEVLNALEDIFSRYRGFMGMTLNAVKTAASSILSR</sequence>
<dbReference type="PROSITE" id="PS00600">
    <property type="entry name" value="AA_TRANSFER_CLASS_3"/>
    <property type="match status" value="1"/>
</dbReference>
<evidence type="ECO:0000256" key="1">
    <source>
        <dbReference type="ARBA" id="ARBA00001933"/>
    </source>
</evidence>
<dbReference type="RefSeq" id="WP_148867040.1">
    <property type="nucleotide sequence ID" value="NZ_VNHO01000011.1"/>
</dbReference>
<dbReference type="AlphaFoldDB" id="A0A5S5ATD3"/>
<dbReference type="GO" id="GO:0008483">
    <property type="term" value="F:transaminase activity"/>
    <property type="evidence" value="ECO:0007669"/>
    <property type="project" value="UniProtKB-KW"/>
</dbReference>
<dbReference type="InterPro" id="IPR050103">
    <property type="entry name" value="Class-III_PLP-dep_AT"/>
</dbReference>
<accession>A0A5S5ATD3</accession>
<evidence type="ECO:0000313" key="4">
    <source>
        <dbReference type="EMBL" id="TYP54954.1"/>
    </source>
</evidence>
<dbReference type="OrthoDB" id="9801052at2"/>
<dbReference type="InterPro" id="IPR049704">
    <property type="entry name" value="Aminotrans_3_PPA_site"/>
</dbReference>
<evidence type="ECO:0000256" key="2">
    <source>
        <dbReference type="ARBA" id="ARBA00022898"/>
    </source>
</evidence>
<dbReference type="GO" id="GO:0042802">
    <property type="term" value="F:identical protein binding"/>
    <property type="evidence" value="ECO:0007669"/>
    <property type="project" value="TreeGrafter"/>
</dbReference>
<dbReference type="GO" id="GO:0030170">
    <property type="term" value="F:pyridoxal phosphate binding"/>
    <property type="evidence" value="ECO:0007669"/>
    <property type="project" value="InterPro"/>
</dbReference>
<dbReference type="PANTHER" id="PTHR11986">
    <property type="entry name" value="AMINOTRANSFERASE CLASS III"/>
    <property type="match status" value="1"/>
</dbReference>
<dbReference type="EMBL" id="VNHO01000011">
    <property type="protein sequence ID" value="TYP54954.1"/>
    <property type="molecule type" value="Genomic_DNA"/>
</dbReference>
<dbReference type="Proteomes" id="UP000322294">
    <property type="component" value="Unassembled WGS sequence"/>
</dbReference>
<dbReference type="Pfam" id="PF00202">
    <property type="entry name" value="Aminotran_3"/>
    <property type="match status" value="1"/>
</dbReference>
<keyword evidence="4" id="KW-0808">Transferase</keyword>
<dbReference type="CDD" id="cd00610">
    <property type="entry name" value="OAT_like"/>
    <property type="match status" value="1"/>
</dbReference>
<comment type="similarity">
    <text evidence="3">Belongs to the class-III pyridoxal-phosphate-dependent aminotransferase family.</text>
</comment>
<evidence type="ECO:0000313" key="5">
    <source>
        <dbReference type="Proteomes" id="UP000322294"/>
    </source>
</evidence>
<evidence type="ECO:0000256" key="3">
    <source>
        <dbReference type="RuleBase" id="RU003560"/>
    </source>
</evidence>
<comment type="caution">
    <text evidence="4">The sequence shown here is derived from an EMBL/GenBank/DDBJ whole genome shotgun (WGS) entry which is preliminary data.</text>
</comment>
<keyword evidence="2 3" id="KW-0663">Pyridoxal phosphate</keyword>
<reference evidence="4 5" key="1">
    <citation type="submission" date="2019-07" db="EMBL/GenBank/DDBJ databases">
        <title>Genomic Encyclopedia of Type Strains, Phase I: the one thousand microbial genomes (KMG-I) project.</title>
        <authorList>
            <person name="Kyrpides N."/>
        </authorList>
    </citation>
    <scope>NUCLEOTIDE SEQUENCE [LARGE SCALE GENOMIC DNA]</scope>
    <source>
        <strain evidence="4 5">DSM 16647</strain>
    </source>
</reference>
<dbReference type="InterPro" id="IPR015424">
    <property type="entry name" value="PyrdxlP-dep_Trfase"/>
</dbReference>
<dbReference type="InterPro" id="IPR005814">
    <property type="entry name" value="Aminotrans_3"/>
</dbReference>
<dbReference type="Gene3D" id="3.90.1150.10">
    <property type="entry name" value="Aspartate Aminotransferase, domain 1"/>
    <property type="match status" value="1"/>
</dbReference>
<gene>
    <name evidence="4" type="ORF">LZ11_01278</name>
</gene>
<dbReference type="FunFam" id="3.40.640.10:FF:000004">
    <property type="entry name" value="Acetylornithine aminotransferase"/>
    <property type="match status" value="1"/>
</dbReference>
<dbReference type="Gene3D" id="3.40.640.10">
    <property type="entry name" value="Type I PLP-dependent aspartate aminotransferase-like (Major domain)"/>
    <property type="match status" value="1"/>
</dbReference>
<keyword evidence="4" id="KW-0032">Aminotransferase</keyword>
<dbReference type="PANTHER" id="PTHR11986:SF121">
    <property type="entry name" value="BLR3010 PROTEIN"/>
    <property type="match status" value="1"/>
</dbReference>
<dbReference type="PIRSF" id="PIRSF000521">
    <property type="entry name" value="Transaminase_4ab_Lys_Orn"/>
    <property type="match status" value="1"/>
</dbReference>
<dbReference type="InterPro" id="IPR015421">
    <property type="entry name" value="PyrdxlP-dep_Trfase_major"/>
</dbReference>
<name>A0A5S5ATD3_9FIRM</name>
<protein>
    <submittedName>
        <fullName evidence="4">Putrescine aminotransferase</fullName>
    </submittedName>
</protein>
<dbReference type="InterPro" id="IPR015422">
    <property type="entry name" value="PyrdxlP-dep_Trfase_small"/>
</dbReference>
<keyword evidence="5" id="KW-1185">Reference proteome</keyword>
<dbReference type="SUPFAM" id="SSF53383">
    <property type="entry name" value="PLP-dependent transferases"/>
    <property type="match status" value="1"/>
</dbReference>
<organism evidence="4 5">
    <name type="scientific">Thermosediminibacter litoriperuensis</name>
    <dbReference type="NCBI Taxonomy" id="291989"/>
    <lineage>
        <taxon>Bacteria</taxon>
        <taxon>Bacillati</taxon>
        <taxon>Bacillota</taxon>
        <taxon>Clostridia</taxon>
        <taxon>Thermosediminibacterales</taxon>
        <taxon>Thermosediminibacteraceae</taxon>
        <taxon>Thermosediminibacter</taxon>
    </lineage>
</organism>
<proteinExistence type="inferred from homology"/>